<comment type="caution">
    <text evidence="5">The sequence shown here is derived from an EMBL/GenBank/DDBJ whole genome shotgun (WGS) entry which is preliminary data.</text>
</comment>
<reference evidence="5 6" key="1">
    <citation type="submission" date="2023-08" db="EMBL/GenBank/DDBJ databases">
        <title>Nocardioides seae sp. nov., a bacterium isolated from a soil.</title>
        <authorList>
            <person name="Wang X."/>
        </authorList>
    </citation>
    <scope>NUCLEOTIDE SEQUENCE [LARGE SCALE GENOMIC DNA]</scope>
    <source>
        <strain evidence="5 6">YZH12</strain>
    </source>
</reference>
<keyword evidence="6" id="KW-1185">Reference proteome</keyword>
<dbReference type="PANTHER" id="PTHR12526:SF640">
    <property type="entry name" value="COLANIC ACID BIOSYNTHESIS GLYCOSYLTRANSFERASE WCAL-RELATED"/>
    <property type="match status" value="1"/>
</dbReference>
<evidence type="ECO:0000256" key="2">
    <source>
        <dbReference type="ARBA" id="ARBA00022676"/>
    </source>
</evidence>
<evidence type="ECO:0000256" key="1">
    <source>
        <dbReference type="ARBA" id="ARBA00009481"/>
    </source>
</evidence>
<evidence type="ECO:0000313" key="5">
    <source>
        <dbReference type="EMBL" id="MDT9592547.1"/>
    </source>
</evidence>
<name>A0ABU3PTJ3_9ACTN</name>
<dbReference type="Pfam" id="PF13692">
    <property type="entry name" value="Glyco_trans_1_4"/>
    <property type="match status" value="1"/>
</dbReference>
<dbReference type="RefSeq" id="WP_315731971.1">
    <property type="nucleotide sequence ID" value="NZ_JAVYII010000002.1"/>
</dbReference>
<evidence type="ECO:0000256" key="3">
    <source>
        <dbReference type="ARBA" id="ARBA00022679"/>
    </source>
</evidence>
<comment type="similarity">
    <text evidence="1">Belongs to the glycosyltransferase group 1 family. Glycosyltransferase 4 subfamily.</text>
</comment>
<feature type="domain" description="Glycosyltransferase subfamily 4-like N-terminal" evidence="4">
    <location>
        <begin position="13"/>
        <end position="109"/>
    </location>
</feature>
<protein>
    <submittedName>
        <fullName evidence="5">Glycosyltransferase family 4 protein</fullName>
        <ecNumber evidence="5">2.4.-.-</ecNumber>
    </submittedName>
</protein>
<dbReference type="EMBL" id="JAVYII010000002">
    <property type="protein sequence ID" value="MDT9592547.1"/>
    <property type="molecule type" value="Genomic_DNA"/>
</dbReference>
<organism evidence="5 6">
    <name type="scientific">Nocardioides imazamoxiresistens</name>
    <dbReference type="NCBI Taxonomy" id="3231893"/>
    <lineage>
        <taxon>Bacteria</taxon>
        <taxon>Bacillati</taxon>
        <taxon>Actinomycetota</taxon>
        <taxon>Actinomycetes</taxon>
        <taxon>Propionibacteriales</taxon>
        <taxon>Nocardioidaceae</taxon>
        <taxon>Nocardioides</taxon>
    </lineage>
</organism>
<dbReference type="Pfam" id="PF13439">
    <property type="entry name" value="Glyco_transf_4"/>
    <property type="match status" value="1"/>
</dbReference>
<sequence>MRILVYPHAMELGGSQLNALDLAGALQARGHEVVVYSQAGELVDTLAGRGLEHVLAPPGRSCPSAARVAHLRRVLRSRCIDVVHGYEWPPVLEAGAACVGLPTRVVATVLSMSVAPFLPEAVPLVVGTERIRASCVDSRSGPVVVIEPPVDVLADRPGAGERPAPVPGAPVEVAVVCRLVPELKLEGLLTAVDAVGDLPADVGSGGVEVRLTIAGDGPARGLVQARADAVNERCGRPAVRLLGAVADPRPVYDRADVAVGMGGSALRSIAFARPLVVQGESGFFELLEPRTLPYFLDRGFYGVGDRGPEQAREHLAGLLADLAGDPARRATLGEWGRDLAVRRFSLERAAALLEGVYALALDPDASHGARPGAPARTLVRLADYKLRRHGARLVGRGSRDDFNARPV</sequence>
<evidence type="ECO:0000313" key="6">
    <source>
        <dbReference type="Proteomes" id="UP001268542"/>
    </source>
</evidence>
<proteinExistence type="inferred from homology"/>
<dbReference type="CDD" id="cd03801">
    <property type="entry name" value="GT4_PimA-like"/>
    <property type="match status" value="1"/>
</dbReference>
<evidence type="ECO:0000259" key="4">
    <source>
        <dbReference type="Pfam" id="PF13439"/>
    </source>
</evidence>
<dbReference type="Proteomes" id="UP001268542">
    <property type="component" value="Unassembled WGS sequence"/>
</dbReference>
<gene>
    <name evidence="5" type="ORF">RDV89_05675</name>
</gene>
<keyword evidence="2 5" id="KW-0328">Glycosyltransferase</keyword>
<accession>A0ABU3PTJ3</accession>
<dbReference type="GO" id="GO:0016757">
    <property type="term" value="F:glycosyltransferase activity"/>
    <property type="evidence" value="ECO:0007669"/>
    <property type="project" value="UniProtKB-KW"/>
</dbReference>
<dbReference type="Gene3D" id="3.40.50.2000">
    <property type="entry name" value="Glycogen Phosphorylase B"/>
    <property type="match status" value="2"/>
</dbReference>
<dbReference type="SUPFAM" id="SSF53756">
    <property type="entry name" value="UDP-Glycosyltransferase/glycogen phosphorylase"/>
    <property type="match status" value="1"/>
</dbReference>
<keyword evidence="3 5" id="KW-0808">Transferase</keyword>
<dbReference type="InterPro" id="IPR028098">
    <property type="entry name" value="Glyco_trans_4-like_N"/>
</dbReference>
<dbReference type="EC" id="2.4.-.-" evidence="5"/>
<dbReference type="PANTHER" id="PTHR12526">
    <property type="entry name" value="GLYCOSYLTRANSFERASE"/>
    <property type="match status" value="1"/>
</dbReference>